<evidence type="ECO:0000256" key="1">
    <source>
        <dbReference type="SAM" id="Phobius"/>
    </source>
</evidence>
<reference evidence="2" key="1">
    <citation type="submission" date="2019-08" db="EMBL/GenBank/DDBJ databases">
        <authorList>
            <person name="Kucharzyk K."/>
            <person name="Murdoch R.W."/>
            <person name="Higgins S."/>
            <person name="Loffler F."/>
        </authorList>
    </citation>
    <scope>NUCLEOTIDE SEQUENCE</scope>
</reference>
<keyword evidence="1" id="KW-0812">Transmembrane</keyword>
<comment type="caution">
    <text evidence="2">The sequence shown here is derived from an EMBL/GenBank/DDBJ whole genome shotgun (WGS) entry which is preliminary data.</text>
</comment>
<dbReference type="EMBL" id="VSSQ01000587">
    <property type="protein sequence ID" value="MPL98054.1"/>
    <property type="molecule type" value="Genomic_DNA"/>
</dbReference>
<accession>A0A644W2T7</accession>
<feature type="transmembrane region" description="Helical" evidence="1">
    <location>
        <begin position="18"/>
        <end position="37"/>
    </location>
</feature>
<keyword evidence="1" id="KW-0472">Membrane</keyword>
<sequence length="159" mass="18084">MTFYFIFAQVKKDLVKRIISISFVALSSLVLLILAIVPHHHHEGLVCIVMEICEQDNQVNDEHTDHRELPNDSDHEQSCIAESKYTSPKTTNETKCKVSSCQNHDLTHLFPIFFLAADFLIYDSGESTSDFEYGEFISFYKSAEANQFHGLRAPPSIIS</sequence>
<name>A0A644W2T7_9ZZZZ</name>
<gene>
    <name evidence="2" type="ORF">SDC9_44252</name>
</gene>
<protein>
    <submittedName>
        <fullName evidence="2">Uncharacterized protein</fullName>
    </submittedName>
</protein>
<dbReference type="InterPro" id="IPR046660">
    <property type="entry name" value="DUF6769"/>
</dbReference>
<organism evidence="2">
    <name type="scientific">bioreactor metagenome</name>
    <dbReference type="NCBI Taxonomy" id="1076179"/>
    <lineage>
        <taxon>unclassified sequences</taxon>
        <taxon>metagenomes</taxon>
        <taxon>ecological metagenomes</taxon>
    </lineage>
</organism>
<keyword evidence="1" id="KW-1133">Transmembrane helix</keyword>
<evidence type="ECO:0000313" key="2">
    <source>
        <dbReference type="EMBL" id="MPL98054.1"/>
    </source>
</evidence>
<proteinExistence type="predicted"/>
<dbReference type="Pfam" id="PF20558">
    <property type="entry name" value="DUF6769"/>
    <property type="match status" value="1"/>
</dbReference>
<dbReference type="AlphaFoldDB" id="A0A644W2T7"/>